<dbReference type="EMBL" id="VNFE01000001">
    <property type="protein sequence ID" value="TVU91853.1"/>
    <property type="molecule type" value="Genomic_DNA"/>
</dbReference>
<dbReference type="AlphaFoldDB" id="A0A558JDY6"/>
<organism evidence="1 2">
    <name type="scientific">Vreelandella titanicae</name>
    <dbReference type="NCBI Taxonomy" id="664683"/>
    <lineage>
        <taxon>Bacteria</taxon>
        <taxon>Pseudomonadati</taxon>
        <taxon>Pseudomonadota</taxon>
        <taxon>Gammaproteobacteria</taxon>
        <taxon>Oceanospirillales</taxon>
        <taxon>Halomonadaceae</taxon>
        <taxon>Vreelandella</taxon>
    </lineage>
</organism>
<dbReference type="Proteomes" id="UP000317288">
    <property type="component" value="Unassembled WGS sequence"/>
</dbReference>
<proteinExistence type="predicted"/>
<evidence type="ECO:0000313" key="2">
    <source>
        <dbReference type="Proteomes" id="UP000317288"/>
    </source>
</evidence>
<dbReference type="RefSeq" id="WP_144809500.1">
    <property type="nucleotide sequence ID" value="NZ_VNFE01000001.1"/>
</dbReference>
<name>A0A558JDY6_9GAMM</name>
<evidence type="ECO:0000313" key="1">
    <source>
        <dbReference type="EMBL" id="TVU91853.1"/>
    </source>
</evidence>
<comment type="caution">
    <text evidence="1">The sequence shown here is derived from an EMBL/GenBank/DDBJ whole genome shotgun (WGS) entry which is preliminary data.</text>
</comment>
<reference evidence="1 2" key="1">
    <citation type="submission" date="2019-07" db="EMBL/GenBank/DDBJ databases">
        <title>Diversity of Bacteria from Kongsfjorden, Arctic.</title>
        <authorList>
            <person name="Yu Y."/>
        </authorList>
    </citation>
    <scope>NUCLEOTIDE SEQUENCE [LARGE SCALE GENOMIC DNA]</scope>
    <source>
        <strain evidence="1 2">SM1922</strain>
    </source>
</reference>
<accession>A0A558JDY6</accession>
<sequence length="162" mass="18740">MVSFFRKRVSGAALKAHLERISFLMKYLEQYGMWNKKEVVEVLNKELLLAIPKDIQHLEDRVWPDPSNSNIAISFACNDSDNINCVNQFMLIGFDVMANTLIIGTAHQKDKERAHFSWSITKESDARSVPPLSERIHQEFWNLPGYNQIGLGEFRFLKRAQV</sequence>
<gene>
    <name evidence="1" type="ORF">FQP89_01580</name>
</gene>
<protein>
    <submittedName>
        <fullName evidence="1">Uncharacterized protein</fullName>
    </submittedName>
</protein>